<dbReference type="InterPro" id="IPR009366">
    <property type="entry name" value="Protein_Veg"/>
</dbReference>
<protein>
    <submittedName>
        <fullName evidence="1">Uncharacterized protein Veg</fullName>
    </submittedName>
</protein>
<dbReference type="Gene3D" id="2.30.30.100">
    <property type="match status" value="1"/>
</dbReference>
<accession>A0ABS4G7J6</accession>
<gene>
    <name evidence="1" type="ORF">J2Z34_003033</name>
</gene>
<sequence length="81" mass="9174">MDRNTSVESIEAIREEISNNVGKNVKLKANVGRRKIYESTGIIEQAYSSIFLVRLDNESKGTVTFSYSDVLTKTVQLLYKN</sequence>
<comment type="caution">
    <text evidence="1">The sequence shown here is derived from an EMBL/GenBank/DDBJ whole genome shotgun (WGS) entry which is preliminary data.</text>
</comment>
<dbReference type="PANTHER" id="PTHR40026">
    <property type="entry name" value="PROTEIN VEG"/>
    <property type="match status" value="1"/>
</dbReference>
<name>A0ABS4G7J6_9CLOT</name>
<dbReference type="PANTHER" id="PTHR40026:SF1">
    <property type="entry name" value="PROTEIN VEG"/>
    <property type="match status" value="1"/>
</dbReference>
<dbReference type="EMBL" id="JAGGKC010000032">
    <property type="protein sequence ID" value="MBP1920520.1"/>
    <property type="molecule type" value="Genomic_DNA"/>
</dbReference>
<keyword evidence="2" id="KW-1185">Reference proteome</keyword>
<dbReference type="Proteomes" id="UP001519271">
    <property type="component" value="Unassembled WGS sequence"/>
</dbReference>
<evidence type="ECO:0000313" key="2">
    <source>
        <dbReference type="Proteomes" id="UP001519271"/>
    </source>
</evidence>
<reference evidence="1 2" key="1">
    <citation type="submission" date="2021-03" db="EMBL/GenBank/DDBJ databases">
        <title>Genomic Encyclopedia of Type Strains, Phase IV (KMG-IV): sequencing the most valuable type-strain genomes for metagenomic binning, comparative biology and taxonomic classification.</title>
        <authorList>
            <person name="Goeker M."/>
        </authorList>
    </citation>
    <scope>NUCLEOTIDE SEQUENCE [LARGE SCALE GENOMIC DNA]</scope>
    <source>
        <strain evidence="1 2">DSM 6139</strain>
    </source>
</reference>
<organism evidence="1 2">
    <name type="scientific">Youngiibacter multivorans</name>
    <dbReference type="NCBI Taxonomy" id="937251"/>
    <lineage>
        <taxon>Bacteria</taxon>
        <taxon>Bacillati</taxon>
        <taxon>Bacillota</taxon>
        <taxon>Clostridia</taxon>
        <taxon>Eubacteriales</taxon>
        <taxon>Clostridiaceae</taxon>
        <taxon>Youngiibacter</taxon>
    </lineage>
</organism>
<dbReference type="RefSeq" id="WP_023387166.1">
    <property type="nucleotide sequence ID" value="NZ_JAGGKC010000032.1"/>
</dbReference>
<proteinExistence type="predicted"/>
<evidence type="ECO:0000313" key="1">
    <source>
        <dbReference type="EMBL" id="MBP1920520.1"/>
    </source>
</evidence>
<dbReference type="Pfam" id="PF06257">
    <property type="entry name" value="VEG"/>
    <property type="match status" value="1"/>
</dbReference>